<feature type="domain" description="FAD/NAD(P)-binding" evidence="10">
    <location>
        <begin position="5"/>
        <end position="319"/>
    </location>
</feature>
<evidence type="ECO:0000256" key="7">
    <source>
        <dbReference type="ARBA" id="ARBA00023284"/>
    </source>
</evidence>
<evidence type="ECO:0000256" key="5">
    <source>
        <dbReference type="ARBA" id="ARBA00023002"/>
    </source>
</evidence>
<comment type="similarity">
    <text evidence="2 8">Belongs to the class-I pyridine nucleotide-disulfide oxidoreductase family.</text>
</comment>
<dbReference type="InterPro" id="IPR016156">
    <property type="entry name" value="FAD/NAD-linked_Rdtase_dimer_sf"/>
</dbReference>
<evidence type="ECO:0000259" key="9">
    <source>
        <dbReference type="Pfam" id="PF02852"/>
    </source>
</evidence>
<dbReference type="NCBIfam" id="NF004776">
    <property type="entry name" value="PRK06116.1"/>
    <property type="match status" value="1"/>
</dbReference>
<dbReference type="EC" id="1.8.1.7" evidence="11"/>
<keyword evidence="5 8" id="KW-0560">Oxidoreductase</keyword>
<gene>
    <name evidence="11" type="primary">gorA</name>
    <name evidence="11" type="ORF">SBX64_02805</name>
</gene>
<comment type="cofactor">
    <cofactor evidence="1">
        <name>FAD</name>
        <dbReference type="ChEBI" id="CHEBI:57692"/>
    </cofactor>
</comment>
<dbReference type="PIRSF" id="PIRSF000350">
    <property type="entry name" value="Mercury_reductase_MerA"/>
    <property type="match status" value="1"/>
</dbReference>
<keyword evidence="7 8" id="KW-0676">Redox-active center</keyword>
<dbReference type="PROSITE" id="PS00076">
    <property type="entry name" value="PYRIDINE_REDOX_1"/>
    <property type="match status" value="1"/>
</dbReference>
<evidence type="ECO:0000256" key="6">
    <source>
        <dbReference type="ARBA" id="ARBA00023157"/>
    </source>
</evidence>
<dbReference type="InterPro" id="IPR004099">
    <property type="entry name" value="Pyr_nucl-diS_OxRdtase_dimer"/>
</dbReference>
<keyword evidence="6" id="KW-1015">Disulfide bond</keyword>
<feature type="domain" description="Pyridine nucleotide-disulphide oxidoreductase dimerisation" evidence="9">
    <location>
        <begin position="340"/>
        <end position="450"/>
    </location>
</feature>
<evidence type="ECO:0000256" key="3">
    <source>
        <dbReference type="ARBA" id="ARBA00022630"/>
    </source>
</evidence>
<sequence>MATHFDYICIGGGSGGIASANRAARYGAKVALIEAKDLGGTCVNVGCVPKKVMWHGAQIAEAIHLYAKDYGFDAQLNGFDWSKLVESRQAYIGRIHQSYDRVLGNNKVEVIRGFAKFVDAKTVEVNGEHYTADHILIAVGGRPTIPAIPGAEYGIDSNGFFDLQEQPKRVAVIGAGYIAVEIAGVLHALGTETHLFCRKQSPLRSFDPMVIETLMEVMAAEGPTLHTHSVPKSIVKEADGSLTLHLDNGKQQNVDQVIWAIGRHPATDAINLAATGVETDEKGYIKVDEYQQTNIAGIYCVGDIMAGGIELTPVAVKAGRQLSERLFNHKPDAKMDYNLVPTVVFSHPPIGTIGLTEPEAVAKFGEDNVKVYQSSFTAMYTAVTQHRQPCRMKLVCVGPDEKVVGLHGIGFTVDEMIQGFAVAMKMGATKADFDAVVAIHPTGSEEFVTM</sequence>
<evidence type="ECO:0000256" key="4">
    <source>
        <dbReference type="ARBA" id="ARBA00022827"/>
    </source>
</evidence>
<dbReference type="NCBIfam" id="TIGR01421">
    <property type="entry name" value="gluta_reduc_1"/>
    <property type="match status" value="1"/>
</dbReference>
<dbReference type="Gene3D" id="3.30.390.30">
    <property type="match status" value="1"/>
</dbReference>
<dbReference type="InterPro" id="IPR006322">
    <property type="entry name" value="Glutathione_Rdtase_euk/bac"/>
</dbReference>
<evidence type="ECO:0000313" key="11">
    <source>
        <dbReference type="EMBL" id="MDW6091485.1"/>
    </source>
</evidence>
<dbReference type="PANTHER" id="PTHR42737:SF2">
    <property type="entry name" value="GLUTATHIONE REDUCTASE"/>
    <property type="match status" value="1"/>
</dbReference>
<dbReference type="InterPro" id="IPR046952">
    <property type="entry name" value="GSHR/TRXR-like"/>
</dbReference>
<dbReference type="Pfam" id="PF02852">
    <property type="entry name" value="Pyr_redox_dim"/>
    <property type="match status" value="1"/>
</dbReference>
<organism evidence="11 12">
    <name type="scientific">Vibrio rhizosphaerae</name>
    <dbReference type="NCBI Taxonomy" id="398736"/>
    <lineage>
        <taxon>Bacteria</taxon>
        <taxon>Pseudomonadati</taxon>
        <taxon>Pseudomonadota</taxon>
        <taxon>Gammaproteobacteria</taxon>
        <taxon>Vibrionales</taxon>
        <taxon>Vibrionaceae</taxon>
        <taxon>Vibrio</taxon>
    </lineage>
</organism>
<dbReference type="InterPro" id="IPR001100">
    <property type="entry name" value="Pyr_nuc-diS_OxRdtase"/>
</dbReference>
<name>A0ABU4IQ08_9VIBR</name>
<dbReference type="PANTHER" id="PTHR42737">
    <property type="entry name" value="GLUTATHIONE REDUCTASE"/>
    <property type="match status" value="1"/>
</dbReference>
<dbReference type="PRINTS" id="PR00411">
    <property type="entry name" value="PNDRDTASEI"/>
</dbReference>
<evidence type="ECO:0000313" key="12">
    <source>
        <dbReference type="Proteomes" id="UP001279860"/>
    </source>
</evidence>
<protein>
    <submittedName>
        <fullName evidence="11">Glutathione-disulfide reductase</fullName>
        <ecNumber evidence="11">1.8.1.7</ecNumber>
    </submittedName>
</protein>
<dbReference type="EMBL" id="JAWRCP010000001">
    <property type="protein sequence ID" value="MDW6091485.1"/>
    <property type="molecule type" value="Genomic_DNA"/>
</dbReference>
<dbReference type="SUPFAM" id="SSF55424">
    <property type="entry name" value="FAD/NAD-linked reductases, dimerisation (C-terminal) domain"/>
    <property type="match status" value="1"/>
</dbReference>
<comment type="caution">
    <text evidence="11">The sequence shown here is derived from an EMBL/GenBank/DDBJ whole genome shotgun (WGS) entry which is preliminary data.</text>
</comment>
<accession>A0ABU4IQ08</accession>
<dbReference type="GO" id="GO:0004362">
    <property type="term" value="F:glutathione-disulfide reductase (NADPH) activity"/>
    <property type="evidence" value="ECO:0007669"/>
    <property type="project" value="UniProtKB-EC"/>
</dbReference>
<reference evidence="11 12" key="1">
    <citation type="submission" date="2023-11" db="EMBL/GenBank/DDBJ databases">
        <title>Plant-associative lifestyle of Vibrio porteresiae and its evolutionary dynamics.</title>
        <authorList>
            <person name="Rameshkumar N."/>
            <person name="Kirti K."/>
        </authorList>
    </citation>
    <scope>NUCLEOTIDE SEQUENCE [LARGE SCALE GENOMIC DNA]</scope>
    <source>
        <strain evidence="11 12">MSSRF7</strain>
    </source>
</reference>
<evidence type="ECO:0000256" key="1">
    <source>
        <dbReference type="ARBA" id="ARBA00001974"/>
    </source>
</evidence>
<dbReference type="PRINTS" id="PR00368">
    <property type="entry name" value="FADPNR"/>
</dbReference>
<keyword evidence="3 8" id="KW-0285">Flavoprotein</keyword>
<dbReference type="InterPro" id="IPR036188">
    <property type="entry name" value="FAD/NAD-bd_sf"/>
</dbReference>
<dbReference type="InterPro" id="IPR023753">
    <property type="entry name" value="FAD/NAD-binding_dom"/>
</dbReference>
<dbReference type="Pfam" id="PF07992">
    <property type="entry name" value="Pyr_redox_2"/>
    <property type="match status" value="1"/>
</dbReference>
<evidence type="ECO:0000256" key="2">
    <source>
        <dbReference type="ARBA" id="ARBA00007532"/>
    </source>
</evidence>
<proteinExistence type="inferred from homology"/>
<dbReference type="Gene3D" id="3.50.50.60">
    <property type="entry name" value="FAD/NAD(P)-binding domain"/>
    <property type="match status" value="2"/>
</dbReference>
<dbReference type="InterPro" id="IPR012999">
    <property type="entry name" value="Pyr_OxRdtase_I_AS"/>
</dbReference>
<dbReference type="RefSeq" id="WP_038181112.1">
    <property type="nucleotide sequence ID" value="NZ_AP024903.1"/>
</dbReference>
<keyword evidence="12" id="KW-1185">Reference proteome</keyword>
<keyword evidence="4 8" id="KW-0274">FAD</keyword>
<dbReference type="Proteomes" id="UP001279860">
    <property type="component" value="Unassembled WGS sequence"/>
</dbReference>
<dbReference type="SUPFAM" id="SSF51905">
    <property type="entry name" value="FAD/NAD(P)-binding domain"/>
    <property type="match status" value="1"/>
</dbReference>
<evidence type="ECO:0000256" key="8">
    <source>
        <dbReference type="RuleBase" id="RU003691"/>
    </source>
</evidence>
<evidence type="ECO:0000259" key="10">
    <source>
        <dbReference type="Pfam" id="PF07992"/>
    </source>
</evidence>